<dbReference type="EMBL" id="JANBPG010000246">
    <property type="protein sequence ID" value="KAJ1898339.1"/>
    <property type="molecule type" value="Genomic_DNA"/>
</dbReference>
<organism evidence="1 2">
    <name type="scientific">Kickxella alabastrina</name>
    <dbReference type="NCBI Taxonomy" id="61397"/>
    <lineage>
        <taxon>Eukaryota</taxon>
        <taxon>Fungi</taxon>
        <taxon>Fungi incertae sedis</taxon>
        <taxon>Zoopagomycota</taxon>
        <taxon>Kickxellomycotina</taxon>
        <taxon>Kickxellomycetes</taxon>
        <taxon>Kickxellales</taxon>
        <taxon>Kickxellaceae</taxon>
        <taxon>Kickxella</taxon>
    </lineage>
</organism>
<evidence type="ECO:0000313" key="1">
    <source>
        <dbReference type="EMBL" id="KAJ1898339.1"/>
    </source>
</evidence>
<sequence length="1135" mass="119510">MRGDASQPEILEAESNPAVVGLLDCVQTVADVLAARAEEVSVRLAVALPAAPFWEHRVVGCLFPPANADSPRETPYAYGSWEVEPRTVQPLRHVLLECACVLLERCLEPNDHMCFVPQWAPHSSSSSSSSSLVGAEEKGEGEGVAVYVVCRRDAVDFAGAPVSAGRCVPWQSVRAEEIRALCGKYRDKVAMESRWVVRDSETGEASCGGFNLDKSVVSKASCSGFNLGGSEASVLAGYDWMVLRFVFPWALRPWSPAPDGRRVSAAAVSLADWSMDAVPGLEEFRSMLCGARVVVRLPASGLSRGDSVEAARLVEAIEGYLCSVGCSVDTLPAFALSNGLSGGAVAATAGCETSMQVLSRRPPAYIIINGDMDALRAEFQMQQQMQGAGGYGVDSVVGGLGRDVSTPTSSNSDGLYVNVWTVDDAPRVVSAETSFTTTVSATPVGDALAAAAATEGKKRRKNRPGVLNITSLGGLPPRVEIVEDSKTGAAEMEVAVEGLAGSPPSPLIHVNRELAKSLGCASSPREPLVTAPPLPPPHHTYHIVDGGVEKAHGGFERNAEAESVVDDLSALSTTSAGSQIPLPPPPPQQQQEQHLSLPLSLQSPPQPPQTPHTPPTPQPQLSPSRTSMDVSGLAKTRSLLRDKMSLFNRAKQKARNKLRGFHEPHDDSSVESSPTATTPAAIAAADPAIATATATATVTATATATAASAPATNGAAAAAPSRRDPADATREEPRPKTPDSLAHLPLVRQPTVSDLDKPLPALPMVPFSEDTEGSRESILLQNTTNGGIVAGASSASAALLAKPPAGVRDRKAQLRAKLKTASKRLAESQKQQQQDGRPESLNGVGGGDKRGSSEISVKRSSVKRRTSGVQQALDLLSSEVVPKNSPPIRVLVVEDNLINRTVMERFLQLMHVHYDVASNGEEAVAMWSLAAAAVSPPSAGQGGGLGRSGPYHIVFMDIQMPIMDGIAATKLIRGLERERRIGVWADHGSVAWMAASAAAAAATTAEPDAIATGPGAGPMSGPAKSLGWRSTKASVRWQPNGPRASADVSAVRQNLPLVKSPVIIVALTASSLKSDRHQALAAGCNDFLTKPVSLEWLSKKIMEWGCIQSLVDHEGWQRWRSMREKKGVGAATELI</sequence>
<dbReference type="Proteomes" id="UP001150581">
    <property type="component" value="Unassembled WGS sequence"/>
</dbReference>
<accession>A0ACC1IPF4</accession>
<comment type="caution">
    <text evidence="1">The sequence shown here is derived from an EMBL/GenBank/DDBJ whole genome shotgun (WGS) entry which is preliminary data.</text>
</comment>
<proteinExistence type="predicted"/>
<keyword evidence="2" id="KW-1185">Reference proteome</keyword>
<reference evidence="1" key="1">
    <citation type="submission" date="2022-07" db="EMBL/GenBank/DDBJ databases">
        <title>Phylogenomic reconstructions and comparative analyses of Kickxellomycotina fungi.</title>
        <authorList>
            <person name="Reynolds N.K."/>
            <person name="Stajich J.E."/>
            <person name="Barry K."/>
            <person name="Grigoriev I.V."/>
            <person name="Crous P."/>
            <person name="Smith M.E."/>
        </authorList>
    </citation>
    <scope>NUCLEOTIDE SEQUENCE</scope>
    <source>
        <strain evidence="1">Benny 63K</strain>
    </source>
</reference>
<evidence type="ECO:0000313" key="2">
    <source>
        <dbReference type="Proteomes" id="UP001150581"/>
    </source>
</evidence>
<gene>
    <name evidence="1" type="primary">MgSsk1</name>
    <name evidence="1" type="ORF">LPJ66_002810</name>
</gene>
<name>A0ACC1IPF4_9FUNG</name>
<protein>
    <submittedName>
        <fullName evidence="1">Response regulator</fullName>
    </submittedName>
</protein>